<dbReference type="InterPro" id="IPR025403">
    <property type="entry name" value="TgpA-like_C"/>
</dbReference>
<keyword evidence="2" id="KW-0472">Membrane</keyword>
<proteinExistence type="predicted"/>
<evidence type="ECO:0000313" key="5">
    <source>
        <dbReference type="Proteomes" id="UP000244201"/>
    </source>
</evidence>
<dbReference type="AlphaFoldDB" id="A0A2R4T067"/>
<gene>
    <name evidence="4" type="ORF">SLUN_10260</name>
</gene>
<dbReference type="OrthoDB" id="9804023at2"/>
<feature type="transmembrane region" description="Helical" evidence="2">
    <location>
        <begin position="611"/>
        <end position="631"/>
    </location>
</feature>
<reference evidence="4 5" key="1">
    <citation type="submission" date="2018-01" db="EMBL/GenBank/DDBJ databases">
        <title>Complete genome sequence of Streptomyces lunaelactis MM109T, a Ferroverdin A producer isolated from cave moonmilk deposits.</title>
        <authorList>
            <person name="Naome A."/>
            <person name="Martinet L."/>
            <person name="Maciejewska M."/>
            <person name="Anderssen S."/>
            <person name="Adam D."/>
            <person name="Tenconi E."/>
            <person name="Deflandre B."/>
            <person name="Arguelles-Arias A."/>
            <person name="Calusinska M."/>
            <person name="Copieters W."/>
            <person name="Karim L."/>
            <person name="Hanikenne M."/>
            <person name="Baurain D."/>
            <person name="van Wezel G."/>
            <person name="Smargiasso N."/>
            <person name="de Pauw E."/>
            <person name="Delfosse P."/>
            <person name="Rigali S."/>
        </authorList>
    </citation>
    <scope>NUCLEOTIDE SEQUENCE [LARGE SCALE GENOMIC DNA]</scope>
    <source>
        <strain evidence="4 5">MM109</strain>
    </source>
</reference>
<dbReference type="InterPro" id="IPR002931">
    <property type="entry name" value="Transglutaminase-like"/>
</dbReference>
<keyword evidence="2" id="KW-1133">Transmembrane helix</keyword>
<dbReference type="InterPro" id="IPR038765">
    <property type="entry name" value="Papain-like_cys_pep_sf"/>
</dbReference>
<keyword evidence="5" id="KW-1185">Reference proteome</keyword>
<dbReference type="Pfam" id="PF01841">
    <property type="entry name" value="Transglut_core"/>
    <property type="match status" value="1"/>
</dbReference>
<protein>
    <submittedName>
        <fullName evidence="4">Transglutaminase</fullName>
    </submittedName>
</protein>
<dbReference type="InterPro" id="IPR052901">
    <property type="entry name" value="Bact_TGase-like"/>
</dbReference>
<dbReference type="PANTHER" id="PTHR42736">
    <property type="entry name" value="PROTEIN-GLUTAMINE GAMMA-GLUTAMYLTRANSFERASE"/>
    <property type="match status" value="1"/>
</dbReference>
<name>A0A2R4T067_9ACTN</name>
<feature type="transmembrane region" description="Helical" evidence="2">
    <location>
        <begin position="41"/>
        <end position="60"/>
    </location>
</feature>
<dbReference type="PANTHER" id="PTHR42736:SF1">
    <property type="entry name" value="PROTEIN-GLUTAMINE GAMMA-GLUTAMYLTRANSFERASE"/>
    <property type="match status" value="1"/>
</dbReference>
<dbReference type="EMBL" id="CP026304">
    <property type="protein sequence ID" value="AVZ72518.1"/>
    <property type="molecule type" value="Genomic_DNA"/>
</dbReference>
<feature type="transmembrane region" description="Helical" evidence="2">
    <location>
        <begin position="101"/>
        <end position="120"/>
    </location>
</feature>
<evidence type="ECO:0000313" key="4">
    <source>
        <dbReference type="EMBL" id="AVZ72518.1"/>
    </source>
</evidence>
<accession>A0A2R4T067</accession>
<evidence type="ECO:0000256" key="1">
    <source>
        <dbReference type="SAM" id="MobiDB-lite"/>
    </source>
</evidence>
<dbReference type="KEGG" id="slk:SLUN_10260"/>
<keyword evidence="2" id="KW-0812">Transmembrane</keyword>
<feature type="region of interest" description="Disordered" evidence="1">
    <location>
        <begin position="535"/>
        <end position="598"/>
    </location>
</feature>
<sequence>MAAGAMLPLVDPASWMLQAAFLLAIQSGVGALARRVPLARALTVAVQALVVLLLLTVVFARGQAVLGILPGPEAFQQFGQLLNAGAEDVGRYAIPAPATDGIRLMVIGGVLVIGLAVDTLAVTFRMAAPAGLPLLALYSVAAGLSGGGASWLWFLVAASGYLVLLLAEGRDRLSQWGRVFGGAAPAQGRTGSGFEPAGGTPLAPVRTGRRIGALALGVALVVPAALPALNGGLLDSAGSGDGPGAGGGTISAVNPLVSLQDNLNQPENREVIRYRTNATSTQDMYLRIVALDEFDGAVWKTSQRTIGEVPGVLPLPDGLSQSVGTTEIRTNISAAGSYKQNYLPMPYPATKVAISGRWRYEPAGRTLVGDRGQDTRGAQYSVTSLMVNPAAKQLATAPPAPDALVKEYTKVPDSLPSVVKRTALDVTKGATSDYDRAVKLQDWFAASGGFSYNTDVRSGTGVNAITRFLRDKKGFCVHFSFSMAAMARTLGIPARVAVGFTPGSPLSDGTMSVGLKEAHAWPELYFEGVGWTRFEPTPTRGTAPDYTRDQSPGGGPSSPSQPEASGSAAPTAEPSASDNCPPQARRLGDCGAAAPRDIQPPADAGTDVKSVLLLTLGVVALVLLPLLPMLWRIRTRSQRLRAGGRRPADVPAGTSLDGDAASGGQAAAAARAKATATASARTLAAWHEISDLAWDHGILPDESQTPRKAAARIVRLGKLEDESAEAMHRMAGAVEQVLYAPEPRPGTALEEDTQQIRAGLRAGVGRGTRLRALLAPRSSVRVVWALSARWAALTDRWGARRRRTLERWSGVLRRPSRQRG</sequence>
<feature type="compositionally biased region" description="Low complexity" evidence="1">
    <location>
        <begin position="557"/>
        <end position="570"/>
    </location>
</feature>
<dbReference type="Pfam" id="PF11992">
    <property type="entry name" value="TgpA_N"/>
    <property type="match status" value="1"/>
</dbReference>
<evidence type="ECO:0000256" key="2">
    <source>
        <dbReference type="SAM" id="Phobius"/>
    </source>
</evidence>
<feature type="domain" description="Transglutaminase-like" evidence="3">
    <location>
        <begin position="468"/>
        <end position="538"/>
    </location>
</feature>
<dbReference type="SMART" id="SM00460">
    <property type="entry name" value="TGc"/>
    <property type="match status" value="1"/>
</dbReference>
<feature type="transmembrane region" description="Helical" evidence="2">
    <location>
        <begin position="127"/>
        <end position="144"/>
    </location>
</feature>
<dbReference type="Pfam" id="PF13559">
    <property type="entry name" value="DUF4129"/>
    <property type="match status" value="1"/>
</dbReference>
<dbReference type="InterPro" id="IPR021878">
    <property type="entry name" value="TgpA_N"/>
</dbReference>
<dbReference type="SUPFAM" id="SSF54001">
    <property type="entry name" value="Cysteine proteinases"/>
    <property type="match status" value="1"/>
</dbReference>
<dbReference type="Proteomes" id="UP000244201">
    <property type="component" value="Chromosome"/>
</dbReference>
<dbReference type="Gene3D" id="3.10.620.30">
    <property type="match status" value="1"/>
</dbReference>
<organism evidence="4 5">
    <name type="scientific">Streptomyces lunaelactis</name>
    <dbReference type="NCBI Taxonomy" id="1535768"/>
    <lineage>
        <taxon>Bacteria</taxon>
        <taxon>Bacillati</taxon>
        <taxon>Actinomycetota</taxon>
        <taxon>Actinomycetes</taxon>
        <taxon>Kitasatosporales</taxon>
        <taxon>Streptomycetaceae</taxon>
        <taxon>Streptomyces</taxon>
    </lineage>
</organism>
<feature type="transmembrane region" description="Helical" evidence="2">
    <location>
        <begin position="15"/>
        <end position="34"/>
    </location>
</feature>
<evidence type="ECO:0000259" key="3">
    <source>
        <dbReference type="SMART" id="SM00460"/>
    </source>
</evidence>